<sequence>FIEKLLFVASALSYLTQRLTRDQYSKRFPVYPSVPFSNIIWYTDCCDLGLMMVLCCQCLKYRRSRHLFQTVSISLAWIVILFLGVSFLILYNATINFPEDIGRYGLLYIDFVDWIWISGAIFGSLKYTSQVSLNWIGMCTKGLSLVSLGTDLLAVSIQLLVRVMKHDHRDETFHFDPVVSKTKMSIAQHPVKQELTGHS</sequence>
<keyword evidence="3" id="KW-1185">Reference proteome</keyword>
<organism evidence="2 3">
    <name type="scientific">Wickerhamomyces anomalus (strain ATCC 58044 / CBS 1984 / NCYC 433 / NRRL Y-366-8)</name>
    <name type="common">Yeast</name>
    <name type="synonym">Hansenula anomala</name>
    <dbReference type="NCBI Taxonomy" id="683960"/>
    <lineage>
        <taxon>Eukaryota</taxon>
        <taxon>Fungi</taxon>
        <taxon>Dikarya</taxon>
        <taxon>Ascomycota</taxon>
        <taxon>Saccharomycotina</taxon>
        <taxon>Saccharomycetes</taxon>
        <taxon>Phaffomycetales</taxon>
        <taxon>Wickerhamomycetaceae</taxon>
        <taxon>Wickerhamomyces</taxon>
    </lineage>
</organism>
<reference evidence="2 3" key="1">
    <citation type="journal article" date="2016" name="Proc. Natl. Acad. Sci. U.S.A.">
        <title>Comparative genomics of biotechnologically important yeasts.</title>
        <authorList>
            <person name="Riley R."/>
            <person name="Haridas S."/>
            <person name="Wolfe K.H."/>
            <person name="Lopes M.R."/>
            <person name="Hittinger C.T."/>
            <person name="Goeker M."/>
            <person name="Salamov A.A."/>
            <person name="Wisecaver J.H."/>
            <person name="Long T.M."/>
            <person name="Calvey C.H."/>
            <person name="Aerts A.L."/>
            <person name="Barry K.W."/>
            <person name="Choi C."/>
            <person name="Clum A."/>
            <person name="Coughlan A.Y."/>
            <person name="Deshpande S."/>
            <person name="Douglass A.P."/>
            <person name="Hanson S.J."/>
            <person name="Klenk H.-P."/>
            <person name="LaButti K.M."/>
            <person name="Lapidus A."/>
            <person name="Lindquist E.A."/>
            <person name="Lipzen A.M."/>
            <person name="Meier-Kolthoff J.P."/>
            <person name="Ohm R.A."/>
            <person name="Otillar R.P."/>
            <person name="Pangilinan J.L."/>
            <person name="Peng Y."/>
            <person name="Rokas A."/>
            <person name="Rosa C.A."/>
            <person name="Scheuner C."/>
            <person name="Sibirny A.A."/>
            <person name="Slot J.C."/>
            <person name="Stielow J.B."/>
            <person name="Sun H."/>
            <person name="Kurtzman C.P."/>
            <person name="Blackwell M."/>
            <person name="Grigoriev I.V."/>
            <person name="Jeffries T.W."/>
        </authorList>
    </citation>
    <scope>NUCLEOTIDE SEQUENCE [LARGE SCALE GENOMIC DNA]</scope>
    <source>
        <strain evidence="3">ATCC 58044 / CBS 1984 / NCYC 433 / NRRL Y-366-8</strain>
    </source>
</reference>
<dbReference type="AlphaFoldDB" id="A0A1E3P631"/>
<dbReference type="GeneID" id="30198645"/>
<feature type="non-terminal residue" evidence="2">
    <location>
        <position position="1"/>
    </location>
</feature>
<keyword evidence="1" id="KW-0472">Membrane</keyword>
<dbReference type="RefSeq" id="XP_019040103.1">
    <property type="nucleotide sequence ID" value="XM_019181399.1"/>
</dbReference>
<evidence type="ECO:0000313" key="2">
    <source>
        <dbReference type="EMBL" id="ODQ60896.1"/>
    </source>
</evidence>
<dbReference type="EMBL" id="KV454209">
    <property type="protein sequence ID" value="ODQ60896.1"/>
    <property type="molecule type" value="Genomic_DNA"/>
</dbReference>
<evidence type="ECO:0000256" key="1">
    <source>
        <dbReference type="SAM" id="Phobius"/>
    </source>
</evidence>
<feature type="transmembrane region" description="Helical" evidence="1">
    <location>
        <begin position="39"/>
        <end position="59"/>
    </location>
</feature>
<accession>A0A1E3P631</accession>
<protein>
    <submittedName>
        <fullName evidence="2">Uncharacterized protein</fullName>
    </submittedName>
</protein>
<feature type="transmembrane region" description="Helical" evidence="1">
    <location>
        <begin position="71"/>
        <end position="93"/>
    </location>
</feature>
<proteinExistence type="predicted"/>
<gene>
    <name evidence="2" type="ORF">WICANDRAFT_27689</name>
</gene>
<evidence type="ECO:0000313" key="3">
    <source>
        <dbReference type="Proteomes" id="UP000094112"/>
    </source>
</evidence>
<name>A0A1E3P631_WICAA</name>
<dbReference type="Proteomes" id="UP000094112">
    <property type="component" value="Unassembled WGS sequence"/>
</dbReference>
<keyword evidence="1" id="KW-0812">Transmembrane</keyword>
<dbReference type="OrthoDB" id="75720at2759"/>
<keyword evidence="1" id="KW-1133">Transmembrane helix</keyword>